<comment type="caution">
    <text evidence="1">The sequence shown here is derived from an EMBL/GenBank/DDBJ whole genome shotgun (WGS) entry which is preliminary data.</text>
</comment>
<name>A0AAN5CD86_9BILA</name>
<evidence type="ECO:0000313" key="1">
    <source>
        <dbReference type="EMBL" id="GMR38389.1"/>
    </source>
</evidence>
<gene>
    <name evidence="1" type="ORF">PMAYCL1PPCAC_08584</name>
</gene>
<dbReference type="Proteomes" id="UP001328107">
    <property type="component" value="Unassembled WGS sequence"/>
</dbReference>
<accession>A0AAN5CD86</accession>
<reference evidence="2" key="1">
    <citation type="submission" date="2022-10" db="EMBL/GenBank/DDBJ databases">
        <title>Genome assembly of Pristionchus species.</title>
        <authorList>
            <person name="Yoshida K."/>
            <person name="Sommer R.J."/>
        </authorList>
    </citation>
    <scope>NUCLEOTIDE SEQUENCE [LARGE SCALE GENOMIC DNA]</scope>
    <source>
        <strain evidence="2">RS5460</strain>
    </source>
</reference>
<dbReference type="InterPro" id="IPR023393">
    <property type="entry name" value="START-like_dom_sf"/>
</dbReference>
<dbReference type="EMBL" id="BTRK01000002">
    <property type="protein sequence ID" value="GMR38389.1"/>
    <property type="molecule type" value="Genomic_DNA"/>
</dbReference>
<dbReference type="AlphaFoldDB" id="A0AAN5CD86"/>
<evidence type="ECO:0000313" key="2">
    <source>
        <dbReference type="Proteomes" id="UP001328107"/>
    </source>
</evidence>
<dbReference type="Gene3D" id="3.30.530.20">
    <property type="match status" value="1"/>
</dbReference>
<proteinExistence type="predicted"/>
<protein>
    <recommendedName>
        <fullName evidence="3">START domain-containing protein</fullName>
    </recommendedName>
</protein>
<keyword evidence="2" id="KW-1185">Reference proteome</keyword>
<feature type="non-terminal residue" evidence="1">
    <location>
        <position position="1"/>
    </location>
</feature>
<organism evidence="1 2">
    <name type="scientific">Pristionchus mayeri</name>
    <dbReference type="NCBI Taxonomy" id="1317129"/>
    <lineage>
        <taxon>Eukaryota</taxon>
        <taxon>Metazoa</taxon>
        <taxon>Ecdysozoa</taxon>
        <taxon>Nematoda</taxon>
        <taxon>Chromadorea</taxon>
        <taxon>Rhabditida</taxon>
        <taxon>Rhabditina</taxon>
        <taxon>Diplogasteromorpha</taxon>
        <taxon>Diplogasteroidea</taxon>
        <taxon>Neodiplogasteridae</taxon>
        <taxon>Pristionchus</taxon>
    </lineage>
</organism>
<evidence type="ECO:0008006" key="3">
    <source>
        <dbReference type="Google" id="ProtNLM"/>
    </source>
</evidence>
<sequence length="152" mass="17317">SMHQHYKLLPRLSWKLRRSSMTMISLREDDGKRRQKTEDGAVIHSKFTSNGKMVTASAVVEGSVDAIIKNAWERFNKAPLWDSNINFASTFVSLTNHSDIITVLNFKITLSYHQVSCESGLCKSVSISHFVMLSSRSKKAREHCQTKDREID</sequence>